<proteinExistence type="predicted"/>
<dbReference type="RefSeq" id="WP_179625343.1">
    <property type="nucleotide sequence ID" value="NZ_BAABFI010000001.1"/>
</dbReference>
<comment type="caution">
    <text evidence="1">The sequence shown here is derived from an EMBL/GenBank/DDBJ whole genome shotgun (WGS) entry which is preliminary data.</text>
</comment>
<dbReference type="EMBL" id="JACCBK010000001">
    <property type="protein sequence ID" value="NYD86207.1"/>
    <property type="molecule type" value="Genomic_DNA"/>
</dbReference>
<dbReference type="GO" id="GO:0016740">
    <property type="term" value="F:transferase activity"/>
    <property type="evidence" value="ECO:0007669"/>
    <property type="project" value="UniProtKB-KW"/>
</dbReference>
<dbReference type="Gene3D" id="3.40.630.30">
    <property type="match status" value="1"/>
</dbReference>
<protein>
    <submittedName>
        <fullName evidence="1">RimJ/RimL family protein N-acetyltransferase</fullName>
    </submittedName>
</protein>
<organism evidence="1 2">
    <name type="scientific">Cellulomonas oligotrophica</name>
    <dbReference type="NCBI Taxonomy" id="931536"/>
    <lineage>
        <taxon>Bacteria</taxon>
        <taxon>Bacillati</taxon>
        <taxon>Actinomycetota</taxon>
        <taxon>Actinomycetes</taxon>
        <taxon>Micrococcales</taxon>
        <taxon>Cellulomonadaceae</taxon>
        <taxon>Cellulomonas</taxon>
    </lineage>
</organism>
<dbReference type="Proteomes" id="UP000577956">
    <property type="component" value="Unassembled WGS sequence"/>
</dbReference>
<gene>
    <name evidence="1" type="ORF">BKA21_001756</name>
</gene>
<sequence length="64" mass="7359">MRVVWGATMALNRASQRVMEKVGMAVAQTLETPEDMLAVEGSELGGYRYEMTKERWAERRLDRP</sequence>
<accession>A0A7Y9JY12</accession>
<keyword evidence="1" id="KW-0808">Transferase</keyword>
<evidence type="ECO:0000313" key="2">
    <source>
        <dbReference type="Proteomes" id="UP000577956"/>
    </source>
</evidence>
<dbReference type="AlphaFoldDB" id="A0A7Y9JY12"/>
<evidence type="ECO:0000313" key="1">
    <source>
        <dbReference type="EMBL" id="NYD86207.1"/>
    </source>
</evidence>
<reference evidence="1 2" key="1">
    <citation type="submission" date="2020-07" db="EMBL/GenBank/DDBJ databases">
        <title>Sequencing the genomes of 1000 actinobacteria strains.</title>
        <authorList>
            <person name="Klenk H.-P."/>
        </authorList>
    </citation>
    <scope>NUCLEOTIDE SEQUENCE [LARGE SCALE GENOMIC DNA]</scope>
    <source>
        <strain evidence="1 2">DSM 24482</strain>
    </source>
</reference>
<name>A0A7Y9JY12_9CELL</name>